<organism evidence="8 9">
    <name type="scientific">Leucobacter denitrificans</name>
    <dbReference type="NCBI Taxonomy" id="683042"/>
    <lineage>
        <taxon>Bacteria</taxon>
        <taxon>Bacillati</taxon>
        <taxon>Actinomycetota</taxon>
        <taxon>Actinomycetes</taxon>
        <taxon>Micrococcales</taxon>
        <taxon>Microbacteriaceae</taxon>
        <taxon>Leucobacter</taxon>
    </lineage>
</organism>
<evidence type="ECO:0000313" key="8">
    <source>
        <dbReference type="EMBL" id="QNN63389.1"/>
    </source>
</evidence>
<evidence type="ECO:0000259" key="6">
    <source>
        <dbReference type="PROSITE" id="PS51371"/>
    </source>
</evidence>
<evidence type="ECO:0000259" key="7">
    <source>
        <dbReference type="PROSITE" id="PS51846"/>
    </source>
</evidence>
<evidence type="ECO:0000256" key="1">
    <source>
        <dbReference type="ARBA" id="ARBA00004651"/>
    </source>
</evidence>
<dbReference type="KEGG" id="ldn:H9L06_03445"/>
<proteinExistence type="predicted"/>
<keyword evidence="2" id="KW-1003">Cell membrane</keyword>
<evidence type="ECO:0000256" key="2">
    <source>
        <dbReference type="ARBA" id="ARBA00022475"/>
    </source>
</evidence>
<evidence type="ECO:0000256" key="5">
    <source>
        <dbReference type="SAM" id="Phobius"/>
    </source>
</evidence>
<keyword evidence="4 5" id="KW-1133">Transmembrane helix</keyword>
<gene>
    <name evidence="8" type="ORF">H9L06_03445</name>
</gene>
<dbReference type="PANTHER" id="PTHR43099:SF5">
    <property type="entry name" value="HLYC_CORC FAMILY TRANSPORTER"/>
    <property type="match status" value="1"/>
</dbReference>
<protein>
    <submittedName>
        <fullName evidence="8">DUF21 domain-containing protein</fullName>
    </submittedName>
</protein>
<dbReference type="RefSeq" id="WP_187555856.1">
    <property type="nucleotide sequence ID" value="NZ_CP060716.1"/>
</dbReference>
<reference evidence="8 9" key="1">
    <citation type="submission" date="2020-08" db="EMBL/GenBank/DDBJ databases">
        <title>Genome sequence of Leucobacter denitrificans KACC 14055T.</title>
        <authorList>
            <person name="Hyun D.-W."/>
            <person name="Bae J.-W."/>
        </authorList>
    </citation>
    <scope>NUCLEOTIDE SEQUENCE [LARGE SCALE GENOMIC DNA]</scope>
    <source>
        <strain evidence="8 9">KACC 14055</strain>
    </source>
</reference>
<sequence>MSWWMVTIITVALIVASAFFVIVEFALLAARRHRLEAEADESRAARAALRSMNELTVMLAFAQLGITICTFLLGAVTKPALDYALSPVLTAWGWPYVVADITAFMIALIIVTFLHLVIGEMAPKSWAIAHPEVAAKATAGAARVMTWPLRPFLLWINHIANRLVKASGVEPVEKAAAGGQDADTIQQLVTHSRAAGSLDDQFAEPISRTIALGALTMGDLVNTEQRPTSVSSSATVADLQLAAATSGHLRILVGDGPNCRVAHVRDTLTITPETRAESIARQPLVLTPEDSAYDALATMRKQREQLALVVGDNRLFGVITLDDLLREVLPGSTDTGEVGVEIQPEKEIRNL</sequence>
<keyword evidence="3" id="KW-0129">CBS domain</keyword>
<feature type="transmembrane region" description="Helical" evidence="5">
    <location>
        <begin position="6"/>
        <end position="28"/>
    </location>
</feature>
<dbReference type="InterPro" id="IPR051676">
    <property type="entry name" value="UPF0053_domain"/>
</dbReference>
<dbReference type="Proteomes" id="UP000515934">
    <property type="component" value="Chromosome"/>
</dbReference>
<keyword evidence="4 5" id="KW-0472">Membrane</keyword>
<evidence type="ECO:0000313" key="9">
    <source>
        <dbReference type="Proteomes" id="UP000515934"/>
    </source>
</evidence>
<dbReference type="Pfam" id="PF01595">
    <property type="entry name" value="CNNM"/>
    <property type="match status" value="1"/>
</dbReference>
<name>A0A7G9S6B4_9MICO</name>
<dbReference type="PROSITE" id="PS51371">
    <property type="entry name" value="CBS"/>
    <property type="match status" value="1"/>
</dbReference>
<feature type="domain" description="CNNM transmembrane" evidence="7">
    <location>
        <begin position="1"/>
        <end position="189"/>
    </location>
</feature>
<dbReference type="InterPro" id="IPR002550">
    <property type="entry name" value="CNNM"/>
</dbReference>
<dbReference type="EMBL" id="CP060716">
    <property type="protein sequence ID" value="QNN63389.1"/>
    <property type="molecule type" value="Genomic_DNA"/>
</dbReference>
<evidence type="ECO:0000256" key="4">
    <source>
        <dbReference type="PROSITE-ProRule" id="PRU01193"/>
    </source>
</evidence>
<dbReference type="Pfam" id="PF00571">
    <property type="entry name" value="CBS"/>
    <property type="match status" value="1"/>
</dbReference>
<feature type="domain" description="CBS" evidence="6">
    <location>
        <begin position="279"/>
        <end position="335"/>
    </location>
</feature>
<accession>A0A7G9S6B4</accession>
<dbReference type="GO" id="GO:0005886">
    <property type="term" value="C:plasma membrane"/>
    <property type="evidence" value="ECO:0007669"/>
    <property type="project" value="UniProtKB-SubCell"/>
</dbReference>
<keyword evidence="4 5" id="KW-0812">Transmembrane</keyword>
<dbReference type="Gene3D" id="3.10.580.10">
    <property type="entry name" value="CBS-domain"/>
    <property type="match status" value="1"/>
</dbReference>
<dbReference type="PANTHER" id="PTHR43099">
    <property type="entry name" value="UPF0053 PROTEIN YRKA"/>
    <property type="match status" value="1"/>
</dbReference>
<evidence type="ECO:0000256" key="3">
    <source>
        <dbReference type="PROSITE-ProRule" id="PRU00703"/>
    </source>
</evidence>
<dbReference type="InterPro" id="IPR046342">
    <property type="entry name" value="CBS_dom_sf"/>
</dbReference>
<feature type="transmembrane region" description="Helical" evidence="5">
    <location>
        <begin position="96"/>
        <end position="118"/>
    </location>
</feature>
<dbReference type="PROSITE" id="PS51846">
    <property type="entry name" value="CNNM"/>
    <property type="match status" value="1"/>
</dbReference>
<dbReference type="SUPFAM" id="SSF54631">
    <property type="entry name" value="CBS-domain pair"/>
    <property type="match status" value="1"/>
</dbReference>
<comment type="subcellular location">
    <subcellularLocation>
        <location evidence="1">Cell membrane</location>
        <topology evidence="1">Multi-pass membrane protein</topology>
    </subcellularLocation>
</comment>
<dbReference type="AlphaFoldDB" id="A0A7G9S6B4"/>
<dbReference type="InterPro" id="IPR000644">
    <property type="entry name" value="CBS_dom"/>
</dbReference>
<feature type="transmembrane region" description="Helical" evidence="5">
    <location>
        <begin position="55"/>
        <end position="76"/>
    </location>
</feature>
<keyword evidence="9" id="KW-1185">Reference proteome</keyword>